<name>A0A5B7CVW0_PORTR</name>
<organism evidence="4 5">
    <name type="scientific">Portunus trituberculatus</name>
    <name type="common">Swimming crab</name>
    <name type="synonym">Neptunus trituberculatus</name>
    <dbReference type="NCBI Taxonomy" id="210409"/>
    <lineage>
        <taxon>Eukaryota</taxon>
        <taxon>Metazoa</taxon>
        <taxon>Ecdysozoa</taxon>
        <taxon>Arthropoda</taxon>
        <taxon>Crustacea</taxon>
        <taxon>Multicrustacea</taxon>
        <taxon>Malacostraca</taxon>
        <taxon>Eumalacostraca</taxon>
        <taxon>Eucarida</taxon>
        <taxon>Decapoda</taxon>
        <taxon>Pleocyemata</taxon>
        <taxon>Brachyura</taxon>
        <taxon>Eubrachyura</taxon>
        <taxon>Portunoidea</taxon>
        <taxon>Portunidae</taxon>
        <taxon>Portuninae</taxon>
        <taxon>Portunus</taxon>
    </lineage>
</organism>
<comment type="subcellular location">
    <subcellularLocation>
        <location evidence="1">Cell projection</location>
    </subcellularLocation>
</comment>
<dbReference type="GO" id="GO:0048678">
    <property type="term" value="P:response to axon injury"/>
    <property type="evidence" value="ECO:0007669"/>
    <property type="project" value="TreeGrafter"/>
</dbReference>
<dbReference type="GO" id="GO:0042995">
    <property type="term" value="C:cell projection"/>
    <property type="evidence" value="ECO:0007669"/>
    <property type="project" value="UniProtKB-SubCell"/>
</dbReference>
<keyword evidence="2" id="KW-0677">Repeat</keyword>
<dbReference type="SUPFAM" id="SSF82185">
    <property type="entry name" value="Histone H3 K4-specific methyltransferase SET7/9 N-terminal domain"/>
    <property type="match status" value="1"/>
</dbReference>
<evidence type="ECO:0000256" key="1">
    <source>
        <dbReference type="ARBA" id="ARBA00004316"/>
    </source>
</evidence>
<sequence>MHEFLAESRAGVVKYGSYKYEDGTQYVGDWNDKGQKHGMGHLVLADSTRYDGGFEAGLFNGLGVISFPDGARYEGEFMQGWFHGHGIFWRNDNMRFEGEFRGGRIWGHGLVTYADGSNGFPRNEGFFQDCRFMRKTRCPQVIQRAQKVAHIARAQMDQ</sequence>
<reference evidence="4 5" key="1">
    <citation type="submission" date="2019-05" db="EMBL/GenBank/DDBJ databases">
        <title>Another draft genome of Portunus trituberculatus and its Hox gene families provides insights of decapod evolution.</title>
        <authorList>
            <person name="Jeong J.-H."/>
            <person name="Song I."/>
            <person name="Kim S."/>
            <person name="Choi T."/>
            <person name="Kim D."/>
            <person name="Ryu S."/>
            <person name="Kim W."/>
        </authorList>
    </citation>
    <scope>NUCLEOTIDE SEQUENCE [LARGE SCALE GENOMIC DNA]</scope>
    <source>
        <tissue evidence="4">Muscle</tissue>
    </source>
</reference>
<dbReference type="PANTHER" id="PTHR46614">
    <property type="entry name" value="MORN REPEAT-CONTAINING PROTEIN 4"/>
    <property type="match status" value="1"/>
</dbReference>
<protein>
    <submittedName>
        <fullName evidence="4">MORN repeat-containing protein 4</fullName>
    </submittedName>
</protein>
<keyword evidence="3" id="KW-0966">Cell projection</keyword>
<keyword evidence="5" id="KW-1185">Reference proteome</keyword>
<dbReference type="AlphaFoldDB" id="A0A5B7CVW0"/>
<dbReference type="InterPro" id="IPR003409">
    <property type="entry name" value="MORN"/>
</dbReference>
<dbReference type="InterPro" id="IPR052315">
    <property type="entry name" value="MORN4"/>
</dbReference>
<evidence type="ECO:0000256" key="2">
    <source>
        <dbReference type="ARBA" id="ARBA00022737"/>
    </source>
</evidence>
<evidence type="ECO:0000256" key="3">
    <source>
        <dbReference type="ARBA" id="ARBA00023273"/>
    </source>
</evidence>
<proteinExistence type="predicted"/>
<gene>
    <name evidence="4" type="primary">MORN4</name>
    <name evidence="4" type="ORF">E2C01_005579</name>
</gene>
<comment type="caution">
    <text evidence="4">The sequence shown here is derived from an EMBL/GenBank/DDBJ whole genome shotgun (WGS) entry which is preliminary data.</text>
</comment>
<dbReference type="EMBL" id="VSRR010000242">
    <property type="protein sequence ID" value="MPC12864.1"/>
    <property type="molecule type" value="Genomic_DNA"/>
</dbReference>
<dbReference type="Proteomes" id="UP000324222">
    <property type="component" value="Unassembled WGS sequence"/>
</dbReference>
<dbReference type="PANTHER" id="PTHR46614:SF1">
    <property type="entry name" value="MORN REPEAT-CONTAINING PROTEIN 4"/>
    <property type="match status" value="1"/>
</dbReference>
<dbReference type="Gene3D" id="2.20.110.10">
    <property type="entry name" value="Histone H3 K4-specific methyltransferase SET7/9 N-terminal domain"/>
    <property type="match status" value="2"/>
</dbReference>
<evidence type="ECO:0000313" key="4">
    <source>
        <dbReference type="EMBL" id="MPC12864.1"/>
    </source>
</evidence>
<dbReference type="SMART" id="SM00698">
    <property type="entry name" value="MORN"/>
    <property type="match status" value="4"/>
</dbReference>
<dbReference type="Pfam" id="PF02493">
    <property type="entry name" value="MORN"/>
    <property type="match status" value="4"/>
</dbReference>
<evidence type="ECO:0000313" key="5">
    <source>
        <dbReference type="Proteomes" id="UP000324222"/>
    </source>
</evidence>
<accession>A0A5B7CVW0</accession>